<evidence type="ECO:0000256" key="6">
    <source>
        <dbReference type="ARBA" id="ARBA00022989"/>
    </source>
</evidence>
<organism evidence="10 11">
    <name type="scientific">Neolewinella marina</name>
    <dbReference type="NCBI Taxonomy" id="438751"/>
    <lineage>
        <taxon>Bacteria</taxon>
        <taxon>Pseudomonadati</taxon>
        <taxon>Bacteroidota</taxon>
        <taxon>Saprospiria</taxon>
        <taxon>Saprospirales</taxon>
        <taxon>Lewinellaceae</taxon>
        <taxon>Neolewinella</taxon>
    </lineage>
</organism>
<name>A0A2G0CD60_9BACT</name>
<dbReference type="InterPro" id="IPR050256">
    <property type="entry name" value="Glycosyltransferase_2"/>
</dbReference>
<comment type="caution">
    <text evidence="10">The sequence shown here is derived from an EMBL/GenBank/DDBJ whole genome shotgun (WGS) entry which is preliminary data.</text>
</comment>
<reference evidence="10 11" key="1">
    <citation type="submission" date="2017-10" db="EMBL/GenBank/DDBJ databases">
        <title>The draft genome sequence of Lewinella marina KCTC 32374.</title>
        <authorList>
            <person name="Wang K."/>
        </authorList>
    </citation>
    <scope>NUCLEOTIDE SEQUENCE [LARGE SCALE GENOMIC DNA]</scope>
    <source>
        <strain evidence="10 11">MKG-38</strain>
    </source>
</reference>
<evidence type="ECO:0000313" key="10">
    <source>
        <dbReference type="EMBL" id="PHK97913.1"/>
    </source>
</evidence>
<accession>A0A2G0CD60</accession>
<feature type="transmembrane region" description="Helical" evidence="8">
    <location>
        <begin position="230"/>
        <end position="252"/>
    </location>
</feature>
<dbReference type="AlphaFoldDB" id="A0A2G0CD60"/>
<dbReference type="InterPro" id="IPR029044">
    <property type="entry name" value="Nucleotide-diphossugar_trans"/>
</dbReference>
<keyword evidence="5" id="KW-0448">Lipopolysaccharide biosynthesis</keyword>
<evidence type="ECO:0000256" key="3">
    <source>
        <dbReference type="ARBA" id="ARBA00022679"/>
    </source>
</evidence>
<evidence type="ECO:0000259" key="9">
    <source>
        <dbReference type="Pfam" id="PF00535"/>
    </source>
</evidence>
<dbReference type="Proteomes" id="UP000226437">
    <property type="component" value="Unassembled WGS sequence"/>
</dbReference>
<feature type="domain" description="Glycosyltransferase 2-like" evidence="9">
    <location>
        <begin position="4"/>
        <end position="156"/>
    </location>
</feature>
<dbReference type="RefSeq" id="WP_099107187.1">
    <property type="nucleotide sequence ID" value="NZ_JAATJF010000003.1"/>
</dbReference>
<evidence type="ECO:0000256" key="8">
    <source>
        <dbReference type="SAM" id="Phobius"/>
    </source>
</evidence>
<dbReference type="Gene3D" id="3.90.550.10">
    <property type="entry name" value="Spore Coat Polysaccharide Biosynthesis Protein SpsA, Chain A"/>
    <property type="match status" value="1"/>
</dbReference>
<dbReference type="EMBL" id="PDLO01000006">
    <property type="protein sequence ID" value="PHK97913.1"/>
    <property type="molecule type" value="Genomic_DNA"/>
</dbReference>
<dbReference type="CDD" id="cd04187">
    <property type="entry name" value="DPM1_like_bac"/>
    <property type="match status" value="1"/>
</dbReference>
<keyword evidence="11" id="KW-1185">Reference proteome</keyword>
<evidence type="ECO:0000313" key="11">
    <source>
        <dbReference type="Proteomes" id="UP000226437"/>
    </source>
</evidence>
<dbReference type="Pfam" id="PF00535">
    <property type="entry name" value="Glycos_transf_2"/>
    <property type="match status" value="1"/>
</dbReference>
<keyword evidence="1" id="KW-1003">Cell membrane</keyword>
<keyword evidence="2" id="KW-0328">Glycosyltransferase</keyword>
<gene>
    <name evidence="10" type="ORF">CGL56_13955</name>
</gene>
<sequence length="329" mass="36869">MQLSVVVTILNERENIEPLIDRIHAALSGMEYEIVYVDDGSTDGSVALLKSLPDPRLVVVELRKNYGQSLALMAGIEVARGEFIATLDGDLQNDPSDIPHMLRLVEEGDWDLVVGERVNRQDGRMTRKVPSRIANWIIRHLSGVHLRDYGCALKVFRADIAKDLGIYGELHRFISVLASLEGARITQVPVKHHARQFGVSKYGLGRTFKVVSDLLLMVFLKKYLQKPMHLFAQAGLALFAIGALINVYLLGLKLLGQDIWGKPLLILGAMLVLAGIQLVTVGIVVEVLMRTYYESQKKRPYKIREIKRLDGEELLDVSLRPTPRERSAD</sequence>
<keyword evidence="3 10" id="KW-0808">Transferase</keyword>
<dbReference type="OrthoDB" id="9807778at2"/>
<dbReference type="InterPro" id="IPR001173">
    <property type="entry name" value="Glyco_trans_2-like"/>
</dbReference>
<dbReference type="PANTHER" id="PTHR48090:SF3">
    <property type="entry name" value="UNDECAPRENYL-PHOSPHATE 4-DEOXY-4-FORMAMIDO-L-ARABINOSE TRANSFERASE"/>
    <property type="match status" value="1"/>
</dbReference>
<dbReference type="GO" id="GO:0009103">
    <property type="term" value="P:lipopolysaccharide biosynthetic process"/>
    <property type="evidence" value="ECO:0007669"/>
    <property type="project" value="UniProtKB-KW"/>
</dbReference>
<protein>
    <submittedName>
        <fullName evidence="10">Glycosyltransferase</fullName>
    </submittedName>
</protein>
<dbReference type="PANTHER" id="PTHR48090">
    <property type="entry name" value="UNDECAPRENYL-PHOSPHATE 4-DEOXY-4-FORMAMIDO-L-ARABINOSE TRANSFERASE-RELATED"/>
    <property type="match status" value="1"/>
</dbReference>
<evidence type="ECO:0000256" key="4">
    <source>
        <dbReference type="ARBA" id="ARBA00022692"/>
    </source>
</evidence>
<keyword evidence="7 8" id="KW-0472">Membrane</keyword>
<keyword evidence="6 8" id="KW-1133">Transmembrane helix</keyword>
<dbReference type="GO" id="GO:0005886">
    <property type="term" value="C:plasma membrane"/>
    <property type="evidence" value="ECO:0007669"/>
    <property type="project" value="TreeGrafter"/>
</dbReference>
<dbReference type="SUPFAM" id="SSF53448">
    <property type="entry name" value="Nucleotide-diphospho-sugar transferases"/>
    <property type="match status" value="1"/>
</dbReference>
<evidence type="ECO:0000256" key="1">
    <source>
        <dbReference type="ARBA" id="ARBA00022475"/>
    </source>
</evidence>
<proteinExistence type="predicted"/>
<feature type="transmembrane region" description="Helical" evidence="8">
    <location>
        <begin position="264"/>
        <end position="289"/>
    </location>
</feature>
<keyword evidence="4 8" id="KW-0812">Transmembrane</keyword>
<evidence type="ECO:0000256" key="2">
    <source>
        <dbReference type="ARBA" id="ARBA00022676"/>
    </source>
</evidence>
<evidence type="ECO:0000256" key="7">
    <source>
        <dbReference type="ARBA" id="ARBA00023136"/>
    </source>
</evidence>
<evidence type="ECO:0000256" key="5">
    <source>
        <dbReference type="ARBA" id="ARBA00022985"/>
    </source>
</evidence>
<dbReference type="GO" id="GO:0016757">
    <property type="term" value="F:glycosyltransferase activity"/>
    <property type="evidence" value="ECO:0007669"/>
    <property type="project" value="UniProtKB-KW"/>
</dbReference>